<reference evidence="1" key="1">
    <citation type="submission" date="2021-03" db="EMBL/GenBank/DDBJ databases">
        <title>Comparative Genomics and Metabolomics in the genus Turicibacter.</title>
        <authorList>
            <person name="Maki J."/>
            <person name="Looft T."/>
        </authorList>
    </citation>
    <scope>NUCLEOTIDE SEQUENCE</scope>
    <source>
        <strain evidence="1">ISU324</strain>
    </source>
</reference>
<organism evidence="1 2">
    <name type="scientific">Turicibacter bilis</name>
    <dbReference type="NCBI Taxonomy" id="2735723"/>
    <lineage>
        <taxon>Bacteria</taxon>
        <taxon>Bacillati</taxon>
        <taxon>Bacillota</taxon>
        <taxon>Erysipelotrichia</taxon>
        <taxon>Erysipelotrichales</taxon>
        <taxon>Turicibacteraceae</taxon>
        <taxon>Turicibacter</taxon>
    </lineage>
</organism>
<dbReference type="Gene3D" id="3.30.1240.10">
    <property type="match status" value="1"/>
</dbReference>
<protein>
    <submittedName>
        <fullName evidence="1">HAD family hydrolase</fullName>
    </submittedName>
</protein>
<evidence type="ECO:0000313" key="1">
    <source>
        <dbReference type="EMBL" id="UUF08226.1"/>
    </source>
</evidence>
<proteinExistence type="predicted"/>
<evidence type="ECO:0000313" key="2">
    <source>
        <dbReference type="Proteomes" id="UP001058072"/>
    </source>
</evidence>
<dbReference type="Pfam" id="PF08282">
    <property type="entry name" value="Hydrolase_3"/>
    <property type="match status" value="1"/>
</dbReference>
<dbReference type="InterPro" id="IPR036412">
    <property type="entry name" value="HAD-like_sf"/>
</dbReference>
<dbReference type="PANTHER" id="PTHR10000">
    <property type="entry name" value="PHOSPHOSERINE PHOSPHATASE"/>
    <property type="match status" value="1"/>
</dbReference>
<gene>
    <name evidence="1" type="ORF">J0J70_11705</name>
</gene>
<dbReference type="InterPro" id="IPR023214">
    <property type="entry name" value="HAD_sf"/>
</dbReference>
<accession>A0A9Q9CMS0</accession>
<dbReference type="GO" id="GO:0005829">
    <property type="term" value="C:cytosol"/>
    <property type="evidence" value="ECO:0007669"/>
    <property type="project" value="TreeGrafter"/>
</dbReference>
<dbReference type="SUPFAM" id="SSF56784">
    <property type="entry name" value="HAD-like"/>
    <property type="match status" value="1"/>
</dbReference>
<sequence length="264" mass="29809">MKKAIFFDIDGTLIDCINGHTDLTNQVKQAIRRLQQEGHYAFIATGRPYAFLSEAILSFGFDGYILTNGAQVMIGNETIYKEALDPTFVKNATAEFEQRQIQYMLQSDCYSYMKDECKEYYQFFDSIGISRNYLVSDYQLENIQTQKIEMLCPNDEAMEYCLSLVQQNPEYDYVHSISDGIFELYSKKNTKATGILTALKHLGIPVEQSYSFGDGKNDIEMLSTVGCGIAMGNASDEVKSYAHQVTESVLEDGVATGIEKYILI</sequence>
<dbReference type="EMBL" id="CP071250">
    <property type="protein sequence ID" value="UUF08226.1"/>
    <property type="molecule type" value="Genomic_DNA"/>
</dbReference>
<dbReference type="InterPro" id="IPR000150">
    <property type="entry name" value="Cof"/>
</dbReference>
<dbReference type="SFLD" id="SFLDS00003">
    <property type="entry name" value="Haloacid_Dehalogenase"/>
    <property type="match status" value="1"/>
</dbReference>
<dbReference type="RefSeq" id="WP_212724697.1">
    <property type="nucleotide sequence ID" value="NZ_CP071250.1"/>
</dbReference>
<dbReference type="NCBIfam" id="TIGR00099">
    <property type="entry name" value="Cof-subfamily"/>
    <property type="match status" value="1"/>
</dbReference>
<dbReference type="GO" id="GO:0000287">
    <property type="term" value="F:magnesium ion binding"/>
    <property type="evidence" value="ECO:0007669"/>
    <property type="project" value="TreeGrafter"/>
</dbReference>
<dbReference type="PROSITE" id="PS01229">
    <property type="entry name" value="COF_2"/>
    <property type="match status" value="1"/>
</dbReference>
<name>A0A9Q9CMS0_9FIRM</name>
<keyword evidence="1" id="KW-0378">Hydrolase</keyword>
<dbReference type="NCBIfam" id="TIGR01484">
    <property type="entry name" value="HAD-SF-IIB"/>
    <property type="match status" value="1"/>
</dbReference>
<dbReference type="SFLD" id="SFLDG01140">
    <property type="entry name" value="C2.B:_Phosphomannomutase_and_P"/>
    <property type="match status" value="1"/>
</dbReference>
<dbReference type="GO" id="GO:0016791">
    <property type="term" value="F:phosphatase activity"/>
    <property type="evidence" value="ECO:0007669"/>
    <property type="project" value="TreeGrafter"/>
</dbReference>
<dbReference type="Gene3D" id="3.40.50.1000">
    <property type="entry name" value="HAD superfamily/HAD-like"/>
    <property type="match status" value="1"/>
</dbReference>
<dbReference type="InterPro" id="IPR006379">
    <property type="entry name" value="HAD-SF_hydro_IIB"/>
</dbReference>
<dbReference type="PANTHER" id="PTHR10000:SF25">
    <property type="entry name" value="PHOSPHATASE YKRA-RELATED"/>
    <property type="match status" value="1"/>
</dbReference>
<dbReference type="AlphaFoldDB" id="A0A9Q9CMS0"/>
<dbReference type="Proteomes" id="UP001058072">
    <property type="component" value="Chromosome"/>
</dbReference>